<protein>
    <submittedName>
        <fullName evidence="9">Carbohydrate ABC transporter permease</fullName>
    </submittedName>
</protein>
<feature type="transmembrane region" description="Helical" evidence="7">
    <location>
        <begin position="107"/>
        <end position="126"/>
    </location>
</feature>
<dbReference type="PANTHER" id="PTHR43744">
    <property type="entry name" value="ABC TRANSPORTER PERMEASE PROTEIN MG189-RELATED-RELATED"/>
    <property type="match status" value="1"/>
</dbReference>
<comment type="similarity">
    <text evidence="7">Belongs to the binding-protein-dependent transport system permease family.</text>
</comment>
<gene>
    <name evidence="9" type="ORF">DY251_14310</name>
</gene>
<dbReference type="PROSITE" id="PS50928">
    <property type="entry name" value="ABC_TM1"/>
    <property type="match status" value="1"/>
</dbReference>
<dbReference type="InterPro" id="IPR035906">
    <property type="entry name" value="MetI-like_sf"/>
</dbReference>
<dbReference type="EMBL" id="QURN01000010">
    <property type="protein sequence ID" value="RFC67004.1"/>
    <property type="molecule type" value="Genomic_DNA"/>
</dbReference>
<feature type="transmembrane region" description="Helical" evidence="7">
    <location>
        <begin position="146"/>
        <end position="164"/>
    </location>
</feature>
<feature type="transmembrane region" description="Helical" evidence="7">
    <location>
        <begin position="79"/>
        <end position="100"/>
    </location>
</feature>
<evidence type="ECO:0000259" key="8">
    <source>
        <dbReference type="PROSITE" id="PS50928"/>
    </source>
</evidence>
<evidence type="ECO:0000256" key="5">
    <source>
        <dbReference type="ARBA" id="ARBA00022989"/>
    </source>
</evidence>
<sequence length="278" mass="31029">MARVRSSESVRAHLAVHAVLIISALAMVFPFFWQVMTTFKTQTEALQVPPQLLPATFGFDAYRQVLQRIPFVDMFNNSVLSVVTRTVAQLIFCSMAGYAFARLRFPFRGTLFVMLLAIMMVPREIYLIPQTEIMKSVGLLDTVTAMIAPGLFSAFGTFLMRQFFLTLPESLAEAARLDGANRFQVFYLIMLPLAKPGLIALAIFTALWTWNELLWPLVIISTSSNLNLSAGISTLSGEYVTDYPMLMAGSLMAELPMIVLFLVLQKRFIEGIATTGMK</sequence>
<accession>A0A371XD97</accession>
<dbReference type="GO" id="GO:0005886">
    <property type="term" value="C:plasma membrane"/>
    <property type="evidence" value="ECO:0007669"/>
    <property type="project" value="UniProtKB-SubCell"/>
</dbReference>
<dbReference type="RefSeq" id="WP_116624585.1">
    <property type="nucleotide sequence ID" value="NZ_QURN01000010.1"/>
</dbReference>
<dbReference type="GO" id="GO:0055085">
    <property type="term" value="P:transmembrane transport"/>
    <property type="evidence" value="ECO:0007669"/>
    <property type="project" value="InterPro"/>
</dbReference>
<proteinExistence type="inferred from homology"/>
<feature type="domain" description="ABC transmembrane type-1" evidence="8">
    <location>
        <begin position="75"/>
        <end position="264"/>
    </location>
</feature>
<keyword evidence="10" id="KW-1185">Reference proteome</keyword>
<evidence type="ECO:0000256" key="7">
    <source>
        <dbReference type="RuleBase" id="RU363032"/>
    </source>
</evidence>
<evidence type="ECO:0000313" key="9">
    <source>
        <dbReference type="EMBL" id="RFC67004.1"/>
    </source>
</evidence>
<dbReference type="SUPFAM" id="SSF161098">
    <property type="entry name" value="MetI-like"/>
    <property type="match status" value="1"/>
</dbReference>
<dbReference type="Pfam" id="PF00528">
    <property type="entry name" value="BPD_transp_1"/>
    <property type="match status" value="1"/>
</dbReference>
<feature type="transmembrane region" description="Helical" evidence="7">
    <location>
        <begin position="243"/>
        <end position="264"/>
    </location>
</feature>
<name>A0A371XD97_9HYPH</name>
<evidence type="ECO:0000256" key="3">
    <source>
        <dbReference type="ARBA" id="ARBA00022475"/>
    </source>
</evidence>
<evidence type="ECO:0000256" key="6">
    <source>
        <dbReference type="ARBA" id="ARBA00023136"/>
    </source>
</evidence>
<keyword evidence="2 7" id="KW-0813">Transport</keyword>
<organism evidence="9 10">
    <name type="scientific">Mesorhizobium denitrificans</name>
    <dbReference type="NCBI Taxonomy" id="2294114"/>
    <lineage>
        <taxon>Bacteria</taxon>
        <taxon>Pseudomonadati</taxon>
        <taxon>Pseudomonadota</taxon>
        <taxon>Alphaproteobacteria</taxon>
        <taxon>Hyphomicrobiales</taxon>
        <taxon>Phyllobacteriaceae</taxon>
        <taxon>Mesorhizobium</taxon>
    </lineage>
</organism>
<dbReference type="PANTHER" id="PTHR43744:SF12">
    <property type="entry name" value="ABC TRANSPORTER PERMEASE PROTEIN MG189-RELATED"/>
    <property type="match status" value="1"/>
</dbReference>
<reference evidence="10" key="1">
    <citation type="submission" date="2018-08" db="EMBL/GenBank/DDBJ databases">
        <authorList>
            <person name="Im W.T."/>
        </authorList>
    </citation>
    <scope>NUCLEOTIDE SEQUENCE [LARGE SCALE GENOMIC DNA]</scope>
    <source>
        <strain evidence="10">LA-28</strain>
    </source>
</reference>
<evidence type="ECO:0000256" key="4">
    <source>
        <dbReference type="ARBA" id="ARBA00022692"/>
    </source>
</evidence>
<evidence type="ECO:0000256" key="2">
    <source>
        <dbReference type="ARBA" id="ARBA00022448"/>
    </source>
</evidence>
<comment type="subcellular location">
    <subcellularLocation>
        <location evidence="1 7">Cell membrane</location>
        <topology evidence="1 7">Multi-pass membrane protein</topology>
    </subcellularLocation>
</comment>
<dbReference type="Proteomes" id="UP000262379">
    <property type="component" value="Unassembled WGS sequence"/>
</dbReference>
<keyword evidence="5 7" id="KW-1133">Transmembrane helix</keyword>
<dbReference type="AlphaFoldDB" id="A0A371XD97"/>
<comment type="caution">
    <text evidence="9">The sequence shown here is derived from an EMBL/GenBank/DDBJ whole genome shotgun (WGS) entry which is preliminary data.</text>
</comment>
<evidence type="ECO:0000256" key="1">
    <source>
        <dbReference type="ARBA" id="ARBA00004651"/>
    </source>
</evidence>
<keyword evidence="4 7" id="KW-0812">Transmembrane</keyword>
<evidence type="ECO:0000313" key="10">
    <source>
        <dbReference type="Proteomes" id="UP000262379"/>
    </source>
</evidence>
<dbReference type="InterPro" id="IPR000515">
    <property type="entry name" value="MetI-like"/>
</dbReference>
<dbReference type="Gene3D" id="1.10.3720.10">
    <property type="entry name" value="MetI-like"/>
    <property type="match status" value="1"/>
</dbReference>
<keyword evidence="6 7" id="KW-0472">Membrane</keyword>
<dbReference type="CDD" id="cd06261">
    <property type="entry name" value="TM_PBP2"/>
    <property type="match status" value="1"/>
</dbReference>
<feature type="transmembrane region" description="Helical" evidence="7">
    <location>
        <begin position="185"/>
        <end position="208"/>
    </location>
</feature>
<keyword evidence="3" id="KW-1003">Cell membrane</keyword>
<feature type="transmembrane region" description="Helical" evidence="7">
    <location>
        <begin position="12"/>
        <end position="33"/>
    </location>
</feature>